<keyword evidence="1" id="KW-1133">Transmembrane helix</keyword>
<gene>
    <name evidence="2" type="ORF">IT882_08915</name>
</gene>
<feature type="transmembrane region" description="Helical" evidence="1">
    <location>
        <begin position="133"/>
        <end position="152"/>
    </location>
</feature>
<evidence type="ECO:0008006" key="4">
    <source>
        <dbReference type="Google" id="ProtNLM"/>
    </source>
</evidence>
<protein>
    <recommendedName>
        <fullName evidence="4">DoxX family membrane protein</fullName>
    </recommendedName>
</protein>
<name>A0A7S8MUQ2_9MICO</name>
<evidence type="ECO:0000256" key="1">
    <source>
        <dbReference type="SAM" id="Phobius"/>
    </source>
</evidence>
<proteinExistence type="predicted"/>
<sequence>MTLLIPLVLVTLLVRVGAWFLTTRGVDRARPWSSWPAAAGAGVAAVLLFASVTHFVEPQRSGLIAIVPDFVPAPDLVVTATGVIEIVIAGGLLVPRTRRWAALAAIVLLIAMFPANIVAAAGVDNPAAPSTPLVPRTIAQLVFVAGAVVATVPVRSSAARRVATTAA</sequence>
<dbReference type="EMBL" id="CP064760">
    <property type="protein sequence ID" value="QPE03492.1"/>
    <property type="molecule type" value="Genomic_DNA"/>
</dbReference>
<dbReference type="PANTHER" id="PTHR36974:SF1">
    <property type="entry name" value="DOXX FAMILY MEMBRANE PROTEIN"/>
    <property type="match status" value="1"/>
</dbReference>
<evidence type="ECO:0000313" key="2">
    <source>
        <dbReference type="EMBL" id="QPE03492.1"/>
    </source>
</evidence>
<dbReference type="AlphaFoldDB" id="A0A7S8MUQ2"/>
<dbReference type="PANTHER" id="PTHR36974">
    <property type="entry name" value="MEMBRANE PROTEIN-RELATED"/>
    <property type="match status" value="1"/>
</dbReference>
<reference evidence="2 3" key="1">
    <citation type="submission" date="2020-11" db="EMBL/GenBank/DDBJ databases">
        <title>Amino acid is mineralized and recycled by bacteria in oceanic microbiome.</title>
        <authorList>
            <person name="Zheng L.Y."/>
        </authorList>
    </citation>
    <scope>NUCLEOTIDE SEQUENCE [LARGE SCALE GENOMIC DNA]</scope>
    <source>
        <strain evidence="2 3">A32-1</strain>
    </source>
</reference>
<keyword evidence="1" id="KW-0472">Membrane</keyword>
<dbReference type="RefSeq" id="WP_195691594.1">
    <property type="nucleotide sequence ID" value="NZ_CP064760.1"/>
</dbReference>
<feature type="transmembrane region" description="Helical" evidence="1">
    <location>
        <begin position="100"/>
        <end position="121"/>
    </location>
</feature>
<dbReference type="KEGG" id="msf:IT882_08915"/>
<evidence type="ECO:0000313" key="3">
    <source>
        <dbReference type="Proteomes" id="UP000594480"/>
    </source>
</evidence>
<accession>A0A7S8MUQ2</accession>
<dbReference type="Proteomes" id="UP000594480">
    <property type="component" value="Chromosome"/>
</dbReference>
<keyword evidence="3" id="KW-1185">Reference proteome</keyword>
<feature type="transmembrane region" description="Helical" evidence="1">
    <location>
        <begin position="34"/>
        <end position="56"/>
    </location>
</feature>
<organism evidence="2 3">
    <name type="scientific">Microbacterium schleiferi</name>
    <dbReference type="NCBI Taxonomy" id="69362"/>
    <lineage>
        <taxon>Bacteria</taxon>
        <taxon>Bacillati</taxon>
        <taxon>Actinomycetota</taxon>
        <taxon>Actinomycetes</taxon>
        <taxon>Micrococcales</taxon>
        <taxon>Microbacteriaceae</taxon>
        <taxon>Microbacterium</taxon>
    </lineage>
</organism>
<keyword evidence="1" id="KW-0812">Transmembrane</keyword>